<name>A0A494W128_9SPHN</name>
<dbReference type="SUPFAM" id="SSF69118">
    <property type="entry name" value="AhpD-like"/>
    <property type="match status" value="1"/>
</dbReference>
<dbReference type="PANTHER" id="PTHR34846:SF11">
    <property type="entry name" value="4-CARBOXYMUCONOLACTONE DECARBOXYLASE FAMILY PROTEIN (AFU_ORTHOLOGUE AFUA_6G11590)"/>
    <property type="match status" value="1"/>
</dbReference>
<accession>A0A494W128</accession>
<gene>
    <name evidence="1" type="ORF">SAMIE_1005270</name>
</gene>
<sequence length="190" mass="20382">MRLPLLNPAELNQVQRELYDDMRAGIATGFNTFRTALDDGTLIGPWNASLHHTGVGRAFWDLTKAMNAMGVLPIEVKEVAILVVGGHYNAAYEIYAHVAAANHIGIPLDRIAGLVAGVKPDELSAQQSVAFDVAHALCQRGPLAEPLWRLAVATFGDGGAAQLVYLVGLYAFVATTLNGFDVPAPDYDDR</sequence>
<dbReference type="Gene3D" id="1.20.1290.10">
    <property type="entry name" value="AhpD-like"/>
    <property type="match status" value="1"/>
</dbReference>
<dbReference type="PANTHER" id="PTHR34846">
    <property type="entry name" value="4-CARBOXYMUCONOLACTONE DECARBOXYLASE FAMILY PROTEIN (AFU_ORTHOLOGUE AFUA_6G11590)"/>
    <property type="match status" value="1"/>
</dbReference>
<keyword evidence="2" id="KW-1185">Reference proteome</keyword>
<proteinExistence type="predicted"/>
<dbReference type="EMBL" id="AP018664">
    <property type="protein sequence ID" value="BBD97026.1"/>
    <property type="molecule type" value="Genomic_DNA"/>
</dbReference>
<dbReference type="AlphaFoldDB" id="A0A494W128"/>
<dbReference type="KEGG" id="sami:SAMIE_1005270"/>
<reference evidence="1 2" key="1">
    <citation type="submission" date="2018-05" db="EMBL/GenBank/DDBJ databases">
        <title>Complete Genome Sequence of the Nonylphenol-Degrading Bacterium Sphingobium amiense DSM 16289T.</title>
        <authorList>
            <person name="Ootsuka M."/>
            <person name="Nishizawa T."/>
            <person name="Ohta H."/>
        </authorList>
    </citation>
    <scope>NUCLEOTIDE SEQUENCE [LARGE SCALE GENOMIC DNA]</scope>
    <source>
        <strain evidence="1 2">DSM 16289</strain>
    </source>
</reference>
<dbReference type="RefSeq" id="WP_066697725.1">
    <property type="nucleotide sequence ID" value="NZ_AP018664.1"/>
</dbReference>
<organism evidence="1 2">
    <name type="scientific">Sphingobium amiense</name>
    <dbReference type="NCBI Taxonomy" id="135719"/>
    <lineage>
        <taxon>Bacteria</taxon>
        <taxon>Pseudomonadati</taxon>
        <taxon>Pseudomonadota</taxon>
        <taxon>Alphaproteobacteria</taxon>
        <taxon>Sphingomonadales</taxon>
        <taxon>Sphingomonadaceae</taxon>
        <taxon>Sphingobium</taxon>
    </lineage>
</organism>
<evidence type="ECO:0000313" key="2">
    <source>
        <dbReference type="Proteomes" id="UP000279959"/>
    </source>
</evidence>
<protein>
    <submittedName>
        <fullName evidence="1">Carboxymuconolactone decarboxylase family protein</fullName>
    </submittedName>
</protein>
<dbReference type="Proteomes" id="UP000279959">
    <property type="component" value="Chromosome"/>
</dbReference>
<evidence type="ECO:0000313" key="1">
    <source>
        <dbReference type="EMBL" id="BBD97026.1"/>
    </source>
</evidence>
<dbReference type="InterPro" id="IPR029032">
    <property type="entry name" value="AhpD-like"/>
</dbReference>